<accession>A0AAU7LML5</accession>
<feature type="domain" description="Fatty acid desaturase" evidence="2">
    <location>
        <begin position="55"/>
        <end position="255"/>
    </location>
</feature>
<dbReference type="AlphaFoldDB" id="A0AAU7LML5"/>
<dbReference type="EMBL" id="CP157675">
    <property type="protein sequence ID" value="XBP68859.1"/>
    <property type="molecule type" value="Genomic_DNA"/>
</dbReference>
<protein>
    <submittedName>
        <fullName evidence="3">Fatty acid desaturase</fullName>
    </submittedName>
</protein>
<evidence type="ECO:0000313" key="3">
    <source>
        <dbReference type="EMBL" id="XBP68859.1"/>
    </source>
</evidence>
<evidence type="ECO:0000259" key="2">
    <source>
        <dbReference type="Pfam" id="PF00487"/>
    </source>
</evidence>
<keyword evidence="1" id="KW-0812">Transmembrane</keyword>
<gene>
    <name evidence="3" type="ORF">ABLV49_13200</name>
</gene>
<keyword evidence="1" id="KW-0472">Membrane</keyword>
<evidence type="ECO:0000256" key="1">
    <source>
        <dbReference type="SAM" id="Phobius"/>
    </source>
</evidence>
<keyword evidence="1" id="KW-1133">Transmembrane helix</keyword>
<feature type="transmembrane region" description="Helical" evidence="1">
    <location>
        <begin position="155"/>
        <end position="173"/>
    </location>
</feature>
<dbReference type="GO" id="GO:0006629">
    <property type="term" value="P:lipid metabolic process"/>
    <property type="evidence" value="ECO:0007669"/>
    <property type="project" value="InterPro"/>
</dbReference>
<reference evidence="3" key="1">
    <citation type="submission" date="2024-05" db="EMBL/GenBank/DDBJ databases">
        <authorList>
            <person name="Bunk B."/>
            <person name="Swiderski J."/>
            <person name="Sproer C."/>
            <person name="Thiel V."/>
        </authorList>
    </citation>
    <scope>NUCLEOTIDE SEQUENCE</scope>
    <source>
        <strain evidence="3">DSM 17735</strain>
    </source>
</reference>
<proteinExistence type="predicted"/>
<dbReference type="Pfam" id="PF00487">
    <property type="entry name" value="FA_desaturase"/>
    <property type="match status" value="1"/>
</dbReference>
<dbReference type="RefSeq" id="WP_349277037.1">
    <property type="nucleotide sequence ID" value="NZ_CBCSCU010000014.1"/>
</dbReference>
<organism evidence="3">
    <name type="scientific">Polaromonas hydrogenivorans</name>
    <dbReference type="NCBI Taxonomy" id="335476"/>
    <lineage>
        <taxon>Bacteria</taxon>
        <taxon>Pseudomonadati</taxon>
        <taxon>Pseudomonadota</taxon>
        <taxon>Betaproteobacteria</taxon>
        <taxon>Burkholderiales</taxon>
        <taxon>Comamonadaceae</taxon>
        <taxon>Polaromonas</taxon>
    </lineage>
</organism>
<dbReference type="InterPro" id="IPR005804">
    <property type="entry name" value="FA_desaturase_dom"/>
</dbReference>
<name>A0AAU7LML5_9BURK</name>
<feature type="transmembrane region" description="Helical" evidence="1">
    <location>
        <begin position="180"/>
        <end position="200"/>
    </location>
</feature>
<sequence length="279" mass="31260">MKTTTGMQRPLRVRWEDLVALRRHEVALNLGLSAPWLAASLWAAQNGHYLLAMPCSAAFFLTALRQAHDSYHASIGVPRKWLDLVLLMLTLSMLCSTHAIRHTHLLHHKNPLGEGDAEGRWARQSAWRAVVLGPLFSIRTHAQALQTGSANTRRWAWAELALIAGVWLLAVVTEHAWLRYHMAAMIASNALVGFFAVWTVHHGCEAQGVFARTERRAWCNRLTVNLLYHVEHHLFPAVPANHLPALALRLDRVAPQWTCEPVLGKAQQPVLPLTRCSSP</sequence>